<dbReference type="Gene3D" id="1.20.120.340">
    <property type="entry name" value="Flagellar protein FliS"/>
    <property type="match status" value="1"/>
</dbReference>
<dbReference type="NCBIfam" id="TIGR00208">
    <property type="entry name" value="fliS"/>
    <property type="match status" value="1"/>
</dbReference>
<dbReference type="Proteomes" id="UP000800981">
    <property type="component" value="Unassembled WGS sequence"/>
</dbReference>
<dbReference type="InterPro" id="IPR003713">
    <property type="entry name" value="FliS"/>
</dbReference>
<dbReference type="SUPFAM" id="SSF101116">
    <property type="entry name" value="Flagellar export chaperone FliS"/>
    <property type="match status" value="1"/>
</dbReference>
<evidence type="ECO:0000256" key="2">
    <source>
        <dbReference type="ARBA" id="ARBA00008787"/>
    </source>
</evidence>
<gene>
    <name evidence="6" type="primary">fliS</name>
    <name evidence="6" type="ORF">G9H71_19720</name>
</gene>
<name>A0ABX0GYE9_9ACTN</name>
<keyword evidence="5" id="KW-0143">Chaperone</keyword>
<keyword evidence="7" id="KW-1185">Reference proteome</keyword>
<reference evidence="6 7" key="1">
    <citation type="submission" date="2020-03" db="EMBL/GenBank/DDBJ databases">
        <title>Two novel Motilibacter sp.</title>
        <authorList>
            <person name="Liu S."/>
        </authorList>
    </citation>
    <scope>NUCLEOTIDE SEQUENCE [LARGE SCALE GENOMIC DNA]</scope>
    <source>
        <strain evidence="6 7">E257</strain>
    </source>
</reference>
<keyword evidence="6" id="KW-0969">Cilium</keyword>
<evidence type="ECO:0000256" key="5">
    <source>
        <dbReference type="ARBA" id="ARBA00023186"/>
    </source>
</evidence>
<dbReference type="Pfam" id="PF02561">
    <property type="entry name" value="FliS"/>
    <property type="match status" value="1"/>
</dbReference>
<evidence type="ECO:0000256" key="4">
    <source>
        <dbReference type="ARBA" id="ARBA00022795"/>
    </source>
</evidence>
<comment type="subcellular location">
    <subcellularLocation>
        <location evidence="1">Cytoplasm</location>
        <location evidence="1">Cytosol</location>
    </subcellularLocation>
</comment>
<evidence type="ECO:0000256" key="1">
    <source>
        <dbReference type="ARBA" id="ARBA00004514"/>
    </source>
</evidence>
<evidence type="ECO:0000313" key="6">
    <source>
        <dbReference type="EMBL" id="NHC16017.1"/>
    </source>
</evidence>
<evidence type="ECO:0000313" key="7">
    <source>
        <dbReference type="Proteomes" id="UP000800981"/>
    </source>
</evidence>
<evidence type="ECO:0000256" key="3">
    <source>
        <dbReference type="ARBA" id="ARBA00022490"/>
    </source>
</evidence>
<dbReference type="CDD" id="cd16098">
    <property type="entry name" value="FliS"/>
    <property type="match status" value="1"/>
</dbReference>
<sequence length="133" mass="14316">MYANARNRYAQDSVSTASPARLLTMLYDRLVLDLQRGEAALAGGDRPAANDALTHAQDILTELRNTLKVDAWEGGPALASLYAWWITELVGANVRGDVARIRGVRAQVEPLRVAWHHAARTAAATPAAVLTSA</sequence>
<protein>
    <submittedName>
        <fullName evidence="6">Flagellar export chaperone FliS</fullName>
    </submittedName>
</protein>
<comment type="similarity">
    <text evidence="2">Belongs to the FliS family.</text>
</comment>
<dbReference type="RefSeq" id="WP_166284495.1">
    <property type="nucleotide sequence ID" value="NZ_JAANNP010000081.1"/>
</dbReference>
<dbReference type="PANTHER" id="PTHR34773:SF1">
    <property type="entry name" value="FLAGELLAR SECRETION CHAPERONE FLIS"/>
    <property type="match status" value="1"/>
</dbReference>
<dbReference type="InterPro" id="IPR036584">
    <property type="entry name" value="FliS_sf"/>
</dbReference>
<keyword evidence="3" id="KW-0963">Cytoplasm</keyword>
<accession>A0ABX0GYE9</accession>
<keyword evidence="6" id="KW-0282">Flagellum</keyword>
<keyword evidence="4" id="KW-1005">Bacterial flagellum biogenesis</keyword>
<organism evidence="6 7">
    <name type="scientific">Motilibacter deserti</name>
    <dbReference type="NCBI Taxonomy" id="2714956"/>
    <lineage>
        <taxon>Bacteria</taxon>
        <taxon>Bacillati</taxon>
        <taxon>Actinomycetota</taxon>
        <taxon>Actinomycetes</taxon>
        <taxon>Motilibacterales</taxon>
        <taxon>Motilibacteraceae</taxon>
        <taxon>Motilibacter</taxon>
    </lineage>
</organism>
<comment type="caution">
    <text evidence="6">The sequence shown here is derived from an EMBL/GenBank/DDBJ whole genome shotgun (WGS) entry which is preliminary data.</text>
</comment>
<keyword evidence="6" id="KW-0966">Cell projection</keyword>
<dbReference type="EMBL" id="JAANNP010000081">
    <property type="protein sequence ID" value="NHC16017.1"/>
    <property type="molecule type" value="Genomic_DNA"/>
</dbReference>
<proteinExistence type="inferred from homology"/>
<dbReference type="PANTHER" id="PTHR34773">
    <property type="entry name" value="FLAGELLAR SECRETION CHAPERONE FLIS"/>
    <property type="match status" value="1"/>
</dbReference>